<evidence type="ECO:0000259" key="3">
    <source>
        <dbReference type="PROSITE" id="PS51371"/>
    </source>
</evidence>
<feature type="domain" description="CBS" evidence="3">
    <location>
        <begin position="8"/>
        <end position="65"/>
    </location>
</feature>
<dbReference type="InterPro" id="IPR000644">
    <property type="entry name" value="CBS_dom"/>
</dbReference>
<organism evidence="4 5">
    <name type="scientific">Halobium salinum</name>
    <dbReference type="NCBI Taxonomy" id="1364940"/>
    <lineage>
        <taxon>Archaea</taxon>
        <taxon>Methanobacteriati</taxon>
        <taxon>Methanobacteriota</taxon>
        <taxon>Stenosarchaea group</taxon>
        <taxon>Halobacteria</taxon>
        <taxon>Halobacteriales</taxon>
        <taxon>Haloferacaceae</taxon>
        <taxon>Halobium</taxon>
    </lineage>
</organism>
<reference evidence="4 5" key="1">
    <citation type="journal article" date="2019" name="Int. J. Syst. Evol. Microbiol.">
        <title>The Global Catalogue of Microorganisms (GCM) 10K type strain sequencing project: providing services to taxonomists for standard genome sequencing and annotation.</title>
        <authorList>
            <consortium name="The Broad Institute Genomics Platform"/>
            <consortium name="The Broad Institute Genome Sequencing Center for Infectious Disease"/>
            <person name="Wu L."/>
            <person name="Ma J."/>
        </authorList>
    </citation>
    <scope>NUCLEOTIDE SEQUENCE [LARGE SCALE GENOMIC DNA]</scope>
    <source>
        <strain evidence="4 5">CGMCC 1.12553</strain>
    </source>
</reference>
<dbReference type="CDD" id="cd17775">
    <property type="entry name" value="CBS_pair_bact_arch"/>
    <property type="match status" value="1"/>
</dbReference>
<dbReference type="Proteomes" id="UP001595921">
    <property type="component" value="Unassembled WGS sequence"/>
</dbReference>
<sequence length="145" mass="16125">MPLKDIIRTRDELVTATEDESCETLAKRMHDKKVGSVVVERDDRPVGIVTDRDLCIHCVAEGKDAKNTPAKDVMNSKVHTVEGDTGVYEACKAMREHSVRRLPVTENGRLAGIVTVDDMLVLLEDEMHDLSDVVRAESPPYEKPA</sequence>
<feature type="domain" description="CBS" evidence="3">
    <location>
        <begin position="74"/>
        <end position="130"/>
    </location>
</feature>
<evidence type="ECO:0000313" key="5">
    <source>
        <dbReference type="Proteomes" id="UP001595921"/>
    </source>
</evidence>
<dbReference type="PANTHER" id="PTHR43080">
    <property type="entry name" value="CBS DOMAIN-CONTAINING PROTEIN CBSX3, MITOCHONDRIAL"/>
    <property type="match status" value="1"/>
</dbReference>
<evidence type="ECO:0000256" key="2">
    <source>
        <dbReference type="PROSITE-ProRule" id="PRU00703"/>
    </source>
</evidence>
<dbReference type="Pfam" id="PF00571">
    <property type="entry name" value="CBS"/>
    <property type="match status" value="2"/>
</dbReference>
<dbReference type="PANTHER" id="PTHR43080:SF2">
    <property type="entry name" value="CBS DOMAIN-CONTAINING PROTEIN"/>
    <property type="match status" value="1"/>
</dbReference>
<dbReference type="SUPFAM" id="SSF54631">
    <property type="entry name" value="CBS-domain pair"/>
    <property type="match status" value="1"/>
</dbReference>
<dbReference type="RefSeq" id="WP_267624811.1">
    <property type="nucleotide sequence ID" value="NZ_JAODIW010000010.1"/>
</dbReference>
<evidence type="ECO:0000256" key="1">
    <source>
        <dbReference type="ARBA" id="ARBA00023122"/>
    </source>
</evidence>
<keyword evidence="1 2" id="KW-0129">CBS domain</keyword>
<evidence type="ECO:0000313" key="4">
    <source>
        <dbReference type="EMBL" id="MFC4356458.1"/>
    </source>
</evidence>
<dbReference type="InterPro" id="IPR051257">
    <property type="entry name" value="Diverse_CBS-Domain"/>
</dbReference>
<dbReference type="SMART" id="SM00116">
    <property type="entry name" value="CBS"/>
    <property type="match status" value="2"/>
</dbReference>
<gene>
    <name evidence="4" type="ORF">ACFO0N_00675</name>
</gene>
<dbReference type="InterPro" id="IPR046342">
    <property type="entry name" value="CBS_dom_sf"/>
</dbReference>
<dbReference type="EMBL" id="JBHSDS010000001">
    <property type="protein sequence ID" value="MFC4356458.1"/>
    <property type="molecule type" value="Genomic_DNA"/>
</dbReference>
<dbReference type="Gene3D" id="3.10.580.10">
    <property type="entry name" value="CBS-domain"/>
    <property type="match status" value="1"/>
</dbReference>
<proteinExistence type="predicted"/>
<name>A0ABD5P6J2_9EURY</name>
<accession>A0ABD5P6J2</accession>
<keyword evidence="5" id="KW-1185">Reference proteome</keyword>
<comment type="caution">
    <text evidence="4">The sequence shown here is derived from an EMBL/GenBank/DDBJ whole genome shotgun (WGS) entry which is preliminary data.</text>
</comment>
<protein>
    <submittedName>
        <fullName evidence="4">CBS domain-containing protein</fullName>
    </submittedName>
</protein>
<dbReference type="PROSITE" id="PS51371">
    <property type="entry name" value="CBS"/>
    <property type="match status" value="2"/>
</dbReference>
<dbReference type="AlphaFoldDB" id="A0ABD5P6J2"/>